<dbReference type="InterPro" id="IPR052894">
    <property type="entry name" value="AsmA-related"/>
</dbReference>
<feature type="region of interest" description="Disordered" evidence="1">
    <location>
        <begin position="154"/>
        <end position="173"/>
    </location>
</feature>
<dbReference type="AlphaFoldDB" id="A0A178IHZ2"/>
<accession>A0A178IHZ2</accession>
<organism evidence="3 4">
    <name type="scientific">Termitidicoccus mucosus</name>
    <dbReference type="NCBI Taxonomy" id="1184151"/>
    <lineage>
        <taxon>Bacteria</taxon>
        <taxon>Pseudomonadati</taxon>
        <taxon>Verrucomicrobiota</taxon>
        <taxon>Opitutia</taxon>
        <taxon>Opitutales</taxon>
        <taxon>Opitutaceae</taxon>
        <taxon>Termitidicoccus</taxon>
    </lineage>
</organism>
<dbReference type="Proteomes" id="UP000078486">
    <property type="component" value="Unassembled WGS sequence"/>
</dbReference>
<dbReference type="PANTHER" id="PTHR30441">
    <property type="entry name" value="DUF748 DOMAIN-CONTAINING PROTEIN"/>
    <property type="match status" value="1"/>
</dbReference>
<comment type="caution">
    <text evidence="3">The sequence shown here is derived from an EMBL/GenBank/DDBJ whole genome shotgun (WGS) entry which is preliminary data.</text>
</comment>
<keyword evidence="2" id="KW-0812">Transmembrane</keyword>
<dbReference type="Pfam" id="PF05359">
    <property type="entry name" value="DUF748"/>
    <property type="match status" value="1"/>
</dbReference>
<feature type="compositionally biased region" description="Polar residues" evidence="1">
    <location>
        <begin position="1"/>
        <end position="15"/>
    </location>
</feature>
<proteinExistence type="predicted"/>
<evidence type="ECO:0008006" key="5">
    <source>
        <dbReference type="Google" id="ProtNLM"/>
    </source>
</evidence>
<keyword evidence="2" id="KW-1133">Transmembrane helix</keyword>
<dbReference type="RefSeq" id="WP_068771566.1">
    <property type="nucleotide sequence ID" value="NZ_CP109796.1"/>
</dbReference>
<gene>
    <name evidence="3" type="ORF">AW736_17490</name>
</gene>
<keyword evidence="2" id="KW-0472">Membrane</keyword>
<dbReference type="STRING" id="1184151.AW736_17490"/>
<dbReference type="EMBL" id="LRRQ01000119">
    <property type="protein sequence ID" value="OAM88815.1"/>
    <property type="molecule type" value="Genomic_DNA"/>
</dbReference>
<protein>
    <recommendedName>
        <fullName evidence="5">AsmA domain-containing protein</fullName>
    </recommendedName>
</protein>
<name>A0A178IHZ2_9BACT</name>
<evidence type="ECO:0000313" key="3">
    <source>
        <dbReference type="EMBL" id="OAM88815.1"/>
    </source>
</evidence>
<reference evidence="3 4" key="1">
    <citation type="submission" date="2016-01" db="EMBL/GenBank/DDBJ databases">
        <title>High potential of lignocellulose degradation of a new Verrucomicrobia species.</title>
        <authorList>
            <person name="Wang Y."/>
            <person name="Shi Y."/>
            <person name="Qiu Z."/>
            <person name="Liu S."/>
            <person name="Yang H."/>
        </authorList>
    </citation>
    <scope>NUCLEOTIDE SEQUENCE [LARGE SCALE GENOMIC DNA]</scope>
    <source>
        <strain evidence="3 4">TSB47</strain>
    </source>
</reference>
<feature type="transmembrane region" description="Helical" evidence="2">
    <location>
        <begin position="29"/>
        <end position="52"/>
    </location>
</feature>
<evidence type="ECO:0000256" key="1">
    <source>
        <dbReference type="SAM" id="MobiDB-lite"/>
    </source>
</evidence>
<dbReference type="InterPro" id="IPR008023">
    <property type="entry name" value="DUF748"/>
</dbReference>
<evidence type="ECO:0000256" key="2">
    <source>
        <dbReference type="SAM" id="Phobius"/>
    </source>
</evidence>
<dbReference type="GO" id="GO:0005886">
    <property type="term" value="C:plasma membrane"/>
    <property type="evidence" value="ECO:0007669"/>
    <property type="project" value="TreeGrafter"/>
</dbReference>
<dbReference type="GO" id="GO:0090313">
    <property type="term" value="P:regulation of protein targeting to membrane"/>
    <property type="evidence" value="ECO:0007669"/>
    <property type="project" value="TreeGrafter"/>
</dbReference>
<sequence length="286" mass="30922">MSENESVQTDATPKNGQPEKKKGKWLKRIGLALLGCIAVIVIVWVFFLPSIVTGVLHRRTGYDVALKGLSINPFTARVSIDSFVINNPKPDYAAPEFVDLPAFKVDAGLFSLFGNRMVLEDGDLNLSYVALVQPAGKNGVSNAQLFVDRLTGVSAPPAKDGKPAEPKPAPGKTEPAEFLIKRLHVRIGKVIMIDETKNTRKELDINFEHTYENVTDVKQFITADLARSLLGLGSQLSDLIPGEAGKTLDGVFKKGVDFLTPAEDGAGVGGKVIKGLLDKLDSKKKE</sequence>
<dbReference type="PANTHER" id="PTHR30441:SF8">
    <property type="entry name" value="DUF748 DOMAIN-CONTAINING PROTEIN"/>
    <property type="match status" value="1"/>
</dbReference>
<feature type="region of interest" description="Disordered" evidence="1">
    <location>
        <begin position="1"/>
        <end position="20"/>
    </location>
</feature>
<keyword evidence="4" id="KW-1185">Reference proteome</keyword>
<evidence type="ECO:0000313" key="4">
    <source>
        <dbReference type="Proteomes" id="UP000078486"/>
    </source>
</evidence>
<dbReference type="OrthoDB" id="9841071at2"/>